<dbReference type="InterPro" id="IPR007627">
    <property type="entry name" value="RNA_pol_sigma70_r2"/>
</dbReference>
<reference evidence="9" key="1">
    <citation type="journal article" date="2019" name="Int. J. Syst. Evol. Microbiol.">
        <title>The Global Catalogue of Microorganisms (GCM) 10K type strain sequencing project: providing services to taxonomists for standard genome sequencing and annotation.</title>
        <authorList>
            <consortium name="The Broad Institute Genomics Platform"/>
            <consortium name="The Broad Institute Genome Sequencing Center for Infectious Disease"/>
            <person name="Wu L."/>
            <person name="Ma J."/>
        </authorList>
    </citation>
    <scope>NUCLEOTIDE SEQUENCE [LARGE SCALE GENOMIC DNA]</scope>
    <source>
        <strain evidence="9">JCM 16898</strain>
    </source>
</reference>
<dbReference type="RefSeq" id="WP_344855825.1">
    <property type="nucleotide sequence ID" value="NZ_BAAAZN010000002.1"/>
</dbReference>
<evidence type="ECO:0000259" key="7">
    <source>
        <dbReference type="Pfam" id="PF13490"/>
    </source>
</evidence>
<keyword evidence="9" id="KW-1185">Reference proteome</keyword>
<dbReference type="SUPFAM" id="SSF88659">
    <property type="entry name" value="Sigma3 and sigma4 domains of RNA polymerase sigma factors"/>
    <property type="match status" value="1"/>
</dbReference>
<organism evidence="8 9">
    <name type="scientific">Amycolatopsis ultiminotia</name>
    <dbReference type="NCBI Taxonomy" id="543629"/>
    <lineage>
        <taxon>Bacteria</taxon>
        <taxon>Bacillati</taxon>
        <taxon>Actinomycetota</taxon>
        <taxon>Actinomycetes</taxon>
        <taxon>Pseudonocardiales</taxon>
        <taxon>Pseudonocardiaceae</taxon>
        <taxon>Amycolatopsis</taxon>
    </lineage>
</organism>
<evidence type="ECO:0000256" key="1">
    <source>
        <dbReference type="ARBA" id="ARBA00010641"/>
    </source>
</evidence>
<evidence type="ECO:0000313" key="8">
    <source>
        <dbReference type="EMBL" id="GAA3529242.1"/>
    </source>
</evidence>
<dbReference type="Gene3D" id="1.10.10.1320">
    <property type="entry name" value="Anti-sigma factor, zinc-finger domain"/>
    <property type="match status" value="1"/>
</dbReference>
<evidence type="ECO:0000256" key="4">
    <source>
        <dbReference type="ARBA" id="ARBA00023125"/>
    </source>
</evidence>
<dbReference type="SUPFAM" id="SSF88946">
    <property type="entry name" value="Sigma2 domain of RNA polymerase sigma factors"/>
    <property type="match status" value="1"/>
</dbReference>
<evidence type="ECO:0000256" key="3">
    <source>
        <dbReference type="ARBA" id="ARBA00023082"/>
    </source>
</evidence>
<dbReference type="Gene3D" id="1.10.1740.10">
    <property type="match status" value="1"/>
</dbReference>
<proteinExistence type="inferred from homology"/>
<protein>
    <submittedName>
        <fullName evidence="8">Sigma-70 family RNA polymerase sigma factor</fullName>
    </submittedName>
</protein>
<name>A0ABP6V5N5_9PSEU</name>
<accession>A0ABP6V5N5</accession>
<keyword evidence="4" id="KW-0238">DNA-binding</keyword>
<dbReference type="Gene3D" id="1.10.10.10">
    <property type="entry name" value="Winged helix-like DNA-binding domain superfamily/Winged helix DNA-binding domain"/>
    <property type="match status" value="1"/>
</dbReference>
<dbReference type="Pfam" id="PF04542">
    <property type="entry name" value="Sigma70_r2"/>
    <property type="match status" value="1"/>
</dbReference>
<keyword evidence="2" id="KW-0805">Transcription regulation</keyword>
<dbReference type="InterPro" id="IPR039425">
    <property type="entry name" value="RNA_pol_sigma-70-like"/>
</dbReference>
<dbReference type="InterPro" id="IPR036388">
    <property type="entry name" value="WH-like_DNA-bd_sf"/>
</dbReference>
<keyword evidence="3" id="KW-0731">Sigma factor</keyword>
<dbReference type="InterPro" id="IPR013325">
    <property type="entry name" value="RNA_pol_sigma_r2"/>
</dbReference>
<comment type="similarity">
    <text evidence="1">Belongs to the sigma-70 factor family. ECF subfamily.</text>
</comment>
<dbReference type="Proteomes" id="UP001500689">
    <property type="component" value="Unassembled WGS sequence"/>
</dbReference>
<dbReference type="InterPro" id="IPR013324">
    <property type="entry name" value="RNA_pol_sigma_r3/r4-like"/>
</dbReference>
<feature type="domain" description="Putative zinc-finger" evidence="7">
    <location>
        <begin position="200"/>
        <end position="234"/>
    </location>
</feature>
<sequence length="268" mass="29241">MDGNSAAVADRYAARTDVELLDAVRAGDREAGGELFRRHVALLRGIASSWVTQPAEREDLVAEAFARVLCTVAAGGGPETNVPAYLVVTMRNLLARWTRRDRRVELHATVPEPPTPDRGIEDVVVTRSVDRLVWSAYCTLPGRWRTVLWRTAAEGVSPAALAPVLGVSPNGVAVLARRAREGLRQAYLQVQVPEAEQPHCAEVRRRMGAWLRGGLPERRARTLARHISGCAPCRAVAVQLAEVNNELPPICRVTGPVPVPRPAQDAQR</sequence>
<dbReference type="InterPro" id="IPR014284">
    <property type="entry name" value="RNA_pol_sigma-70_dom"/>
</dbReference>
<evidence type="ECO:0000256" key="5">
    <source>
        <dbReference type="ARBA" id="ARBA00023163"/>
    </source>
</evidence>
<evidence type="ECO:0000313" key="9">
    <source>
        <dbReference type="Proteomes" id="UP001500689"/>
    </source>
</evidence>
<evidence type="ECO:0000256" key="2">
    <source>
        <dbReference type="ARBA" id="ARBA00023015"/>
    </source>
</evidence>
<keyword evidence="5" id="KW-0804">Transcription</keyword>
<comment type="caution">
    <text evidence="8">The sequence shown here is derived from an EMBL/GenBank/DDBJ whole genome shotgun (WGS) entry which is preliminary data.</text>
</comment>
<feature type="domain" description="RNA polymerase sigma-70 region 2" evidence="6">
    <location>
        <begin position="35"/>
        <end position="103"/>
    </location>
</feature>
<dbReference type="EMBL" id="BAAAZN010000002">
    <property type="protein sequence ID" value="GAA3529242.1"/>
    <property type="molecule type" value="Genomic_DNA"/>
</dbReference>
<dbReference type="PANTHER" id="PTHR43133:SF8">
    <property type="entry name" value="RNA POLYMERASE SIGMA FACTOR HI_1459-RELATED"/>
    <property type="match status" value="1"/>
</dbReference>
<dbReference type="PANTHER" id="PTHR43133">
    <property type="entry name" value="RNA POLYMERASE ECF-TYPE SIGMA FACTO"/>
    <property type="match status" value="1"/>
</dbReference>
<dbReference type="NCBIfam" id="TIGR02937">
    <property type="entry name" value="sigma70-ECF"/>
    <property type="match status" value="1"/>
</dbReference>
<dbReference type="InterPro" id="IPR027383">
    <property type="entry name" value="Znf_put"/>
</dbReference>
<evidence type="ECO:0000259" key="6">
    <source>
        <dbReference type="Pfam" id="PF04542"/>
    </source>
</evidence>
<dbReference type="InterPro" id="IPR041916">
    <property type="entry name" value="Anti_sigma_zinc_sf"/>
</dbReference>
<gene>
    <name evidence="8" type="ORF">GCM10022222_10270</name>
</gene>
<dbReference type="Pfam" id="PF13490">
    <property type="entry name" value="zf-HC2"/>
    <property type="match status" value="1"/>
</dbReference>